<evidence type="ECO:0000256" key="4">
    <source>
        <dbReference type="ARBA" id="ARBA00023004"/>
    </source>
</evidence>
<dbReference type="AlphaFoldDB" id="A0A6I6JP77"/>
<dbReference type="GO" id="GO:0051539">
    <property type="term" value="F:4 iron, 4 sulfur cluster binding"/>
    <property type="evidence" value="ECO:0007669"/>
    <property type="project" value="UniProtKB-KW"/>
</dbReference>
<dbReference type="PANTHER" id="PTHR43726:SF1">
    <property type="entry name" value="BIOTIN SYNTHASE"/>
    <property type="match status" value="1"/>
</dbReference>
<feature type="domain" description="Radical SAM core" evidence="9">
    <location>
        <begin position="32"/>
        <end position="252"/>
    </location>
</feature>
<evidence type="ECO:0000256" key="6">
    <source>
        <dbReference type="ARBA" id="ARBA00034078"/>
    </source>
</evidence>
<feature type="binding site" evidence="8">
    <location>
        <position position="156"/>
    </location>
    <ligand>
        <name>S-adenosyl-L-methionine</name>
        <dbReference type="ChEBI" id="CHEBI:59789"/>
    </ligand>
</feature>
<proteinExistence type="predicted"/>
<comment type="cofactor">
    <cofactor evidence="6">
        <name>[2Fe-2S] cluster</name>
        <dbReference type="ChEBI" id="CHEBI:190135"/>
    </cofactor>
</comment>
<keyword evidence="3" id="KW-0479">Metal-binding</keyword>
<dbReference type="SUPFAM" id="SSF102114">
    <property type="entry name" value="Radical SAM enzymes"/>
    <property type="match status" value="1"/>
</dbReference>
<feature type="binding site" evidence="7">
    <location>
        <position position="46"/>
    </location>
    <ligand>
        <name>[4Fe-4S] cluster</name>
        <dbReference type="ChEBI" id="CHEBI:49883"/>
        <note>4Fe-4S-S-AdoMet</note>
    </ligand>
</feature>
<dbReference type="Proteomes" id="UP000428328">
    <property type="component" value="Chromosome"/>
</dbReference>
<feature type="binding site" evidence="7">
    <location>
        <position position="50"/>
    </location>
    <ligand>
        <name>[4Fe-4S] cluster</name>
        <dbReference type="ChEBI" id="CHEBI:49883"/>
        <note>4Fe-4S-S-AdoMet</note>
    </ligand>
</feature>
<accession>A0A6I6JP77</accession>
<dbReference type="GO" id="GO:0044272">
    <property type="term" value="P:sulfur compound biosynthetic process"/>
    <property type="evidence" value="ECO:0007669"/>
    <property type="project" value="UniProtKB-ARBA"/>
</dbReference>
<dbReference type="NCBIfam" id="TIGR03956">
    <property type="entry name" value="rSAM_HydE"/>
    <property type="match status" value="1"/>
</dbReference>
<evidence type="ECO:0000313" key="11">
    <source>
        <dbReference type="Proteomes" id="UP000428328"/>
    </source>
</evidence>
<dbReference type="GO" id="GO:0042364">
    <property type="term" value="P:water-soluble vitamin biosynthetic process"/>
    <property type="evidence" value="ECO:0007669"/>
    <property type="project" value="UniProtKB-ARBA"/>
</dbReference>
<keyword evidence="11" id="KW-1185">Reference proteome</keyword>
<dbReference type="InterPro" id="IPR034422">
    <property type="entry name" value="HydE/PylB-like"/>
</dbReference>
<evidence type="ECO:0000313" key="10">
    <source>
        <dbReference type="EMBL" id="QGY41853.1"/>
    </source>
</evidence>
<dbReference type="PROSITE" id="PS51918">
    <property type="entry name" value="RADICAL_SAM"/>
    <property type="match status" value="1"/>
</dbReference>
<name>A0A6I6JP77_9BACT</name>
<evidence type="ECO:0000256" key="1">
    <source>
        <dbReference type="ARBA" id="ARBA00022485"/>
    </source>
</evidence>
<evidence type="ECO:0000256" key="2">
    <source>
        <dbReference type="ARBA" id="ARBA00022691"/>
    </source>
</evidence>
<dbReference type="Gene3D" id="3.20.20.70">
    <property type="entry name" value="Aldolase class I"/>
    <property type="match status" value="1"/>
</dbReference>
<sequence length="332" mass="36214">MNTPDILTALTGADDASLFALADETRRRVFGKAVYIRAIVEFSNVCDKHCRYCGLRADNRRLNRYRMRADDILAAADAAVAEGAGTVVLQSGDDFSYSAELVGELIREIKERHDVAVTLSLGDRSLDEYVYWRACGADRCLMKLETTDRHLYKQLRRGEDFGARLHRVEELRRMGYEIGSGVIAGLPGTTPMDALRDILFLTDLGLDMIAVGPFVPNPDTPLSGMTPGSVDLSFRMTALLRILNPEANIPATSALDALRPGSRALALTRGCNVLMPSLTPADYRGDYTIYPGKNAGSTEGAASLAPARKAIEENGFVPSASKGFSPRRSHVR</sequence>
<feature type="binding site" evidence="8">
    <location>
        <position position="120"/>
    </location>
    <ligand>
        <name>(3R)-3-methyl-D-ornithine</name>
        <dbReference type="ChEBI" id="CHEBI:64642"/>
    </ligand>
</feature>
<dbReference type="Pfam" id="PF04055">
    <property type="entry name" value="Radical_SAM"/>
    <property type="match status" value="1"/>
</dbReference>
<dbReference type="SMART" id="SM00876">
    <property type="entry name" value="BATS"/>
    <property type="match status" value="1"/>
</dbReference>
<dbReference type="SFLD" id="SFLDS00029">
    <property type="entry name" value="Radical_SAM"/>
    <property type="match status" value="1"/>
</dbReference>
<gene>
    <name evidence="10" type="primary">hydE</name>
    <name evidence="10" type="ORF">GM415_17570</name>
</gene>
<keyword evidence="2 7" id="KW-0949">S-adenosyl-L-methionine</keyword>
<keyword evidence="1 7" id="KW-0004">4Fe-4S</keyword>
<dbReference type="EMBL" id="CP046400">
    <property type="protein sequence ID" value="QGY41853.1"/>
    <property type="molecule type" value="Genomic_DNA"/>
</dbReference>
<evidence type="ECO:0000256" key="5">
    <source>
        <dbReference type="ARBA" id="ARBA00023014"/>
    </source>
</evidence>
<dbReference type="InterPro" id="IPR024021">
    <property type="entry name" value="FeFe-hyd_HydE_rSAM"/>
</dbReference>
<dbReference type="InterPro" id="IPR058240">
    <property type="entry name" value="rSAM_sf"/>
</dbReference>
<dbReference type="InterPro" id="IPR010722">
    <property type="entry name" value="BATS_dom"/>
</dbReference>
<evidence type="ECO:0000256" key="8">
    <source>
        <dbReference type="PIRSR" id="PIRSR004762-2"/>
    </source>
</evidence>
<dbReference type="InterPro" id="IPR007197">
    <property type="entry name" value="rSAM"/>
</dbReference>
<reference evidence="10 11" key="1">
    <citation type="submission" date="2019-11" db="EMBL/GenBank/DDBJ databases">
        <authorList>
            <person name="Zheng R.K."/>
            <person name="Sun C.M."/>
        </authorList>
    </citation>
    <scope>NUCLEOTIDE SEQUENCE [LARGE SCALE GENOMIC DNA]</scope>
    <source>
        <strain evidence="10 11">SRB007</strain>
    </source>
</reference>
<organism evidence="10 11">
    <name type="scientific">Pseudodesulfovibrio cashew</name>
    <dbReference type="NCBI Taxonomy" id="2678688"/>
    <lineage>
        <taxon>Bacteria</taxon>
        <taxon>Pseudomonadati</taxon>
        <taxon>Thermodesulfobacteriota</taxon>
        <taxon>Desulfovibrionia</taxon>
        <taxon>Desulfovibrionales</taxon>
        <taxon>Desulfovibrionaceae</taxon>
    </lineage>
</organism>
<evidence type="ECO:0000259" key="9">
    <source>
        <dbReference type="PROSITE" id="PS51918"/>
    </source>
</evidence>
<keyword evidence="4 7" id="KW-0408">Iron</keyword>
<evidence type="ECO:0000256" key="7">
    <source>
        <dbReference type="PIRSR" id="PIRSR004762-1"/>
    </source>
</evidence>
<dbReference type="CDD" id="cd01335">
    <property type="entry name" value="Radical_SAM"/>
    <property type="match status" value="1"/>
</dbReference>
<feature type="binding site" evidence="8">
    <location>
        <position position="164"/>
    </location>
    <ligand>
        <name>S-adenosyl-L-methionine</name>
        <dbReference type="ChEBI" id="CHEBI:59789"/>
    </ligand>
</feature>
<dbReference type="SFLD" id="SFLDG01082">
    <property type="entry name" value="B12-binding_domain_containing"/>
    <property type="match status" value="1"/>
</dbReference>
<feature type="binding site" evidence="8">
    <location>
        <position position="145"/>
    </location>
    <ligand>
        <name>S-adenosyl-L-methionine</name>
        <dbReference type="ChEBI" id="CHEBI:59789"/>
    </ligand>
</feature>
<dbReference type="PIRSF" id="PIRSF004762">
    <property type="entry name" value="CHP00423"/>
    <property type="match status" value="1"/>
</dbReference>
<protein>
    <submittedName>
        <fullName evidence="10">[FeFe] hydrogenase H-cluster radical SAM maturase HydE</fullName>
    </submittedName>
</protein>
<dbReference type="InterPro" id="IPR006638">
    <property type="entry name" value="Elp3/MiaA/NifB-like_rSAM"/>
</dbReference>
<keyword evidence="5 7" id="KW-0411">Iron-sulfur</keyword>
<dbReference type="GO" id="GO:0016740">
    <property type="term" value="F:transferase activity"/>
    <property type="evidence" value="ECO:0007669"/>
    <property type="project" value="TreeGrafter"/>
</dbReference>
<dbReference type="SMART" id="SM00729">
    <property type="entry name" value="Elp3"/>
    <property type="match status" value="1"/>
</dbReference>
<dbReference type="PANTHER" id="PTHR43726">
    <property type="entry name" value="3-METHYLORNITHINE SYNTHASE"/>
    <property type="match status" value="1"/>
</dbReference>
<evidence type="ECO:0000256" key="3">
    <source>
        <dbReference type="ARBA" id="ARBA00022723"/>
    </source>
</evidence>
<dbReference type="GO" id="GO:0046872">
    <property type="term" value="F:metal ion binding"/>
    <property type="evidence" value="ECO:0007669"/>
    <property type="project" value="UniProtKB-KW"/>
</dbReference>
<dbReference type="SFLD" id="SFLDG01280">
    <property type="entry name" value="HydE/PylB-like"/>
    <property type="match status" value="1"/>
</dbReference>
<dbReference type="InterPro" id="IPR013785">
    <property type="entry name" value="Aldolase_TIM"/>
</dbReference>
<comment type="cofactor">
    <cofactor evidence="7">
        <name>[4Fe-4S] cluster</name>
        <dbReference type="ChEBI" id="CHEBI:49883"/>
    </cofactor>
    <text evidence="7">Binds 1 [4Fe-4S] cluster. The cluster is coordinated with 3 cysteines and an exchangeable S-adenosyl-L-methionine.</text>
</comment>
<dbReference type="KEGG" id="psel:GM415_17570"/>
<feature type="binding site" evidence="7">
    <location>
        <position position="53"/>
    </location>
    <ligand>
        <name>[4Fe-4S] cluster</name>
        <dbReference type="ChEBI" id="CHEBI:49883"/>
        <note>4Fe-4S-S-AdoMet</note>
    </ligand>
</feature>
<dbReference type="SFLD" id="SFLDG01060">
    <property type="entry name" value="BATS_domain_containing"/>
    <property type="match status" value="1"/>
</dbReference>
<dbReference type="RefSeq" id="WP_158950500.1">
    <property type="nucleotide sequence ID" value="NZ_CP046400.1"/>
</dbReference>